<evidence type="ECO:0000313" key="2">
    <source>
        <dbReference type="Proteomes" id="UP000612362"/>
    </source>
</evidence>
<dbReference type="AlphaFoldDB" id="A0A8J3HWH4"/>
<dbReference type="EMBL" id="BNJF01000001">
    <property type="protein sequence ID" value="GHO44511.1"/>
    <property type="molecule type" value="Genomic_DNA"/>
</dbReference>
<protein>
    <submittedName>
        <fullName evidence="1">Uncharacterized protein</fullName>
    </submittedName>
</protein>
<proteinExistence type="predicted"/>
<dbReference type="Proteomes" id="UP000612362">
    <property type="component" value="Unassembled WGS sequence"/>
</dbReference>
<gene>
    <name evidence="1" type="ORF">KSX_26740</name>
</gene>
<keyword evidence="2" id="KW-1185">Reference proteome</keyword>
<sequence length="128" mass="14083">MMDTTPTPDSSRSRLDLACNWRVRERHGDEWHTVVENHNLFTEYGLTGLASAVSGGYIANNLVINTTHAVISGIDALGGTSLVSVDQPIDQNGDTQLVLSPELLRKRLSLLPLSRSSLPTMYTHSPRR</sequence>
<comment type="caution">
    <text evidence="1">The sequence shown here is derived from an EMBL/GenBank/DDBJ whole genome shotgun (WGS) entry which is preliminary data.</text>
</comment>
<name>A0A8J3HWH4_9CHLR</name>
<organism evidence="1 2">
    <name type="scientific">Ktedonospora formicarum</name>
    <dbReference type="NCBI Taxonomy" id="2778364"/>
    <lineage>
        <taxon>Bacteria</taxon>
        <taxon>Bacillati</taxon>
        <taxon>Chloroflexota</taxon>
        <taxon>Ktedonobacteria</taxon>
        <taxon>Ktedonobacterales</taxon>
        <taxon>Ktedonobacteraceae</taxon>
        <taxon>Ktedonospora</taxon>
    </lineage>
</organism>
<evidence type="ECO:0000313" key="1">
    <source>
        <dbReference type="EMBL" id="GHO44511.1"/>
    </source>
</evidence>
<reference evidence="1" key="1">
    <citation type="submission" date="2020-10" db="EMBL/GenBank/DDBJ databases">
        <title>Taxonomic study of unclassified bacteria belonging to the class Ktedonobacteria.</title>
        <authorList>
            <person name="Yabe S."/>
            <person name="Wang C.M."/>
            <person name="Zheng Y."/>
            <person name="Sakai Y."/>
            <person name="Cavaletti L."/>
            <person name="Monciardini P."/>
            <person name="Donadio S."/>
        </authorList>
    </citation>
    <scope>NUCLEOTIDE SEQUENCE</scope>
    <source>
        <strain evidence="1">SOSP1-1</strain>
    </source>
</reference>
<accession>A0A8J3HWH4</accession>